<feature type="transmembrane region" description="Helical" evidence="2">
    <location>
        <begin position="16"/>
        <end position="36"/>
    </location>
</feature>
<keyword evidence="2" id="KW-0472">Membrane</keyword>
<keyword evidence="2" id="KW-0812">Transmembrane</keyword>
<protein>
    <submittedName>
        <fullName evidence="3">Uncharacterized protein</fullName>
    </submittedName>
</protein>
<dbReference type="Proteomes" id="UP000184268">
    <property type="component" value="Unassembled WGS sequence"/>
</dbReference>
<dbReference type="EMBL" id="FQXG01000005">
    <property type="protein sequence ID" value="SHH95742.1"/>
    <property type="molecule type" value="Genomic_DNA"/>
</dbReference>
<evidence type="ECO:0000313" key="4">
    <source>
        <dbReference type="Proteomes" id="UP000184268"/>
    </source>
</evidence>
<dbReference type="STRING" id="299255.SAMN02745129_3298"/>
<feature type="region of interest" description="Disordered" evidence="1">
    <location>
        <begin position="113"/>
        <end position="139"/>
    </location>
</feature>
<dbReference type="AlphaFoldDB" id="A0A1M5X7X1"/>
<proteinExistence type="predicted"/>
<dbReference type="OrthoDB" id="5900364at2"/>
<evidence type="ECO:0000256" key="1">
    <source>
        <dbReference type="SAM" id="MobiDB-lite"/>
    </source>
</evidence>
<keyword evidence="2" id="KW-1133">Transmembrane helix</keyword>
<reference evidence="3 4" key="1">
    <citation type="submission" date="2016-11" db="EMBL/GenBank/DDBJ databases">
        <authorList>
            <person name="Jaros S."/>
            <person name="Januszkiewicz K."/>
            <person name="Wedrychowicz H."/>
        </authorList>
    </citation>
    <scope>NUCLEOTIDE SEQUENCE [LARGE SCALE GENOMIC DNA]</scope>
    <source>
        <strain evidence="3 4">DSM 16917</strain>
    </source>
</reference>
<name>A0A1M5X7X1_9GAMM</name>
<evidence type="ECO:0000313" key="3">
    <source>
        <dbReference type="EMBL" id="SHH95742.1"/>
    </source>
</evidence>
<keyword evidence="4" id="KW-1185">Reference proteome</keyword>
<dbReference type="RefSeq" id="WP_143165719.1">
    <property type="nucleotide sequence ID" value="NZ_FQXG01000005.1"/>
</dbReference>
<gene>
    <name evidence="3" type="ORF">SAMN02745129_3298</name>
</gene>
<organism evidence="3 4">
    <name type="scientific">Ferrimonas marina</name>
    <dbReference type="NCBI Taxonomy" id="299255"/>
    <lineage>
        <taxon>Bacteria</taxon>
        <taxon>Pseudomonadati</taxon>
        <taxon>Pseudomonadota</taxon>
        <taxon>Gammaproteobacteria</taxon>
        <taxon>Alteromonadales</taxon>
        <taxon>Ferrimonadaceae</taxon>
        <taxon>Ferrimonas</taxon>
    </lineage>
</organism>
<accession>A0A1M5X7X1</accession>
<evidence type="ECO:0000256" key="2">
    <source>
        <dbReference type="SAM" id="Phobius"/>
    </source>
</evidence>
<sequence>MASGITLIPRRSLPGWAWGLVWLCWGLITSMPVLNAHASSMGAWMQLCPLHAGADTRPAEQRPSFLPEVETAASLGELADSDWLQPTCPLASQAVTSPFSLIPPAQYRIPFHPHHSSEAPLSEPPGMGTSRAPPAMTPC</sequence>